<evidence type="ECO:0000313" key="6">
    <source>
        <dbReference type="Proteomes" id="UP000824161"/>
    </source>
</evidence>
<dbReference type="GO" id="GO:0050661">
    <property type="term" value="F:NADP binding"/>
    <property type="evidence" value="ECO:0007669"/>
    <property type="project" value="TreeGrafter"/>
</dbReference>
<dbReference type="InterPro" id="IPR036291">
    <property type="entry name" value="NAD(P)-bd_dom_sf"/>
</dbReference>
<dbReference type="GO" id="GO:0009073">
    <property type="term" value="P:aromatic amino acid family biosynthetic process"/>
    <property type="evidence" value="ECO:0007669"/>
    <property type="project" value="UniProtKB-KW"/>
</dbReference>
<comment type="pathway">
    <text evidence="1">Metabolic intermediate biosynthesis; chorismate biosynthesis; chorismate from D-erythrose 4-phosphate and phosphoenolpyruvate: step 4/7.</text>
</comment>
<keyword evidence="3" id="KW-0028">Amino-acid biosynthesis</keyword>
<dbReference type="InterPro" id="IPR022893">
    <property type="entry name" value="Shikimate_DH_fam"/>
</dbReference>
<dbReference type="SUPFAM" id="SSF53223">
    <property type="entry name" value="Aminoacid dehydrogenase-like, N-terminal domain"/>
    <property type="match status" value="1"/>
</dbReference>
<reference evidence="5" key="1">
    <citation type="submission" date="2020-10" db="EMBL/GenBank/DDBJ databases">
        <authorList>
            <person name="Gilroy R."/>
        </authorList>
    </citation>
    <scope>NUCLEOTIDE SEQUENCE</scope>
    <source>
        <strain evidence="5">1383</strain>
    </source>
</reference>
<dbReference type="Gene3D" id="3.40.50.10860">
    <property type="entry name" value="Leucine Dehydrogenase, chain A, domain 1"/>
    <property type="match status" value="1"/>
</dbReference>
<dbReference type="AlphaFoldDB" id="A0A9D1HBE6"/>
<proteinExistence type="predicted"/>
<reference evidence="5" key="2">
    <citation type="journal article" date="2021" name="PeerJ">
        <title>Extensive microbial diversity within the chicken gut microbiome revealed by metagenomics and culture.</title>
        <authorList>
            <person name="Gilroy R."/>
            <person name="Ravi A."/>
            <person name="Getino M."/>
            <person name="Pursley I."/>
            <person name="Horton D.L."/>
            <person name="Alikhan N.F."/>
            <person name="Baker D."/>
            <person name="Gharbi K."/>
            <person name="Hall N."/>
            <person name="Watson M."/>
            <person name="Adriaenssens E.M."/>
            <person name="Foster-Nyarko E."/>
            <person name="Jarju S."/>
            <person name="Secka A."/>
            <person name="Antonio M."/>
            <person name="Oren A."/>
            <person name="Chaudhuri R.R."/>
            <person name="La Ragione R."/>
            <person name="Hildebrand F."/>
            <person name="Pallen M.J."/>
        </authorList>
    </citation>
    <scope>NUCLEOTIDE SEQUENCE</scope>
    <source>
        <strain evidence="5">1383</strain>
    </source>
</reference>
<feature type="domain" description="Shikimate dehydrogenase substrate binding N-terminal" evidence="4">
    <location>
        <begin position="6"/>
        <end position="87"/>
    </location>
</feature>
<dbReference type="InterPro" id="IPR046346">
    <property type="entry name" value="Aminoacid_DH-like_N_sf"/>
</dbReference>
<dbReference type="SUPFAM" id="SSF51735">
    <property type="entry name" value="NAD(P)-binding Rossmann-fold domains"/>
    <property type="match status" value="1"/>
</dbReference>
<dbReference type="Proteomes" id="UP000824161">
    <property type="component" value="Unassembled WGS sequence"/>
</dbReference>
<sequence length="243" mass="27576">MKKYGLIGRNISYSFSKKYFENKFRAENLPDCSYDIFDLESIDELRNILADKQLRGLNVTIPYKRAVMDFLDEVDPQATEVGAVNTVKVHPDGHLSGHNSDVYGFRQALVPFLEPHHERALILGTGGASDAVAYVLRHLGIEYYFVSRQKREGRYLTYGELTEVHVKTCPLIVNATPLGTFPHVDTCPDIPYDSLDERNLLFDLVYNPPDTLFMKKGREHGAAACCGATMLELQAEKSWEIWQ</sequence>
<comment type="caution">
    <text evidence="5">The sequence shown here is derived from an EMBL/GenBank/DDBJ whole genome shotgun (WGS) entry which is preliminary data.</text>
</comment>
<evidence type="ECO:0000313" key="5">
    <source>
        <dbReference type="EMBL" id="HIT98280.1"/>
    </source>
</evidence>
<dbReference type="PANTHER" id="PTHR21089:SF1">
    <property type="entry name" value="BIFUNCTIONAL 3-DEHYDROQUINATE DEHYDRATASE_SHIKIMATE DEHYDROGENASE, CHLOROPLASTIC"/>
    <property type="match status" value="1"/>
</dbReference>
<evidence type="ECO:0000256" key="3">
    <source>
        <dbReference type="ARBA" id="ARBA00023141"/>
    </source>
</evidence>
<dbReference type="PANTHER" id="PTHR21089">
    <property type="entry name" value="SHIKIMATE DEHYDROGENASE"/>
    <property type="match status" value="1"/>
</dbReference>
<dbReference type="EMBL" id="DVLY01000138">
    <property type="protein sequence ID" value="HIT98280.1"/>
    <property type="molecule type" value="Genomic_DNA"/>
</dbReference>
<name>A0A9D1HBE6_9FLAO</name>
<dbReference type="CDD" id="cd01065">
    <property type="entry name" value="NAD_bind_Shikimate_DH"/>
    <property type="match status" value="1"/>
</dbReference>
<keyword evidence="3" id="KW-0057">Aromatic amino acid biosynthesis</keyword>
<evidence type="ECO:0000256" key="1">
    <source>
        <dbReference type="ARBA" id="ARBA00004871"/>
    </source>
</evidence>
<keyword evidence="2" id="KW-0560">Oxidoreductase</keyword>
<protein>
    <submittedName>
        <fullName evidence="5">Shikimate dehydrogenase</fullName>
    </submittedName>
</protein>
<organism evidence="5 6">
    <name type="scientific">Candidatus Merdimorpha stercoravium</name>
    <dbReference type="NCBI Taxonomy" id="2840863"/>
    <lineage>
        <taxon>Bacteria</taxon>
        <taxon>Pseudomonadati</taxon>
        <taxon>Bacteroidota</taxon>
        <taxon>Flavobacteriia</taxon>
        <taxon>Flavobacteriales</taxon>
        <taxon>Candidatus Merdimorpha</taxon>
    </lineage>
</organism>
<dbReference type="GO" id="GO:0009423">
    <property type="term" value="P:chorismate biosynthetic process"/>
    <property type="evidence" value="ECO:0007669"/>
    <property type="project" value="TreeGrafter"/>
</dbReference>
<dbReference type="Pfam" id="PF08501">
    <property type="entry name" value="Shikimate_dh_N"/>
    <property type="match status" value="1"/>
</dbReference>
<dbReference type="GO" id="GO:0005829">
    <property type="term" value="C:cytosol"/>
    <property type="evidence" value="ECO:0007669"/>
    <property type="project" value="TreeGrafter"/>
</dbReference>
<evidence type="ECO:0000259" key="4">
    <source>
        <dbReference type="Pfam" id="PF08501"/>
    </source>
</evidence>
<dbReference type="GO" id="GO:0019632">
    <property type="term" value="P:shikimate metabolic process"/>
    <property type="evidence" value="ECO:0007669"/>
    <property type="project" value="TreeGrafter"/>
</dbReference>
<evidence type="ECO:0000256" key="2">
    <source>
        <dbReference type="ARBA" id="ARBA00023002"/>
    </source>
</evidence>
<gene>
    <name evidence="5" type="ORF">IAC44_05515</name>
</gene>
<dbReference type="Gene3D" id="3.40.50.720">
    <property type="entry name" value="NAD(P)-binding Rossmann-like Domain"/>
    <property type="match status" value="1"/>
</dbReference>
<dbReference type="GO" id="GO:0004764">
    <property type="term" value="F:shikimate 3-dehydrogenase (NADP+) activity"/>
    <property type="evidence" value="ECO:0007669"/>
    <property type="project" value="InterPro"/>
</dbReference>
<dbReference type="InterPro" id="IPR013708">
    <property type="entry name" value="Shikimate_DH-bd_N"/>
</dbReference>
<accession>A0A9D1HBE6</accession>